<dbReference type="SMART" id="SM00382">
    <property type="entry name" value="AAA"/>
    <property type="match status" value="1"/>
</dbReference>
<feature type="domain" description="ABC transporter" evidence="7">
    <location>
        <begin position="5"/>
        <end position="241"/>
    </location>
</feature>
<dbReference type="GO" id="GO:0015658">
    <property type="term" value="F:branched-chain amino acid transmembrane transporter activity"/>
    <property type="evidence" value="ECO:0007669"/>
    <property type="project" value="TreeGrafter"/>
</dbReference>
<dbReference type="CDD" id="cd03224">
    <property type="entry name" value="ABC_TM1139_LivF_branched"/>
    <property type="match status" value="1"/>
</dbReference>
<evidence type="ECO:0000256" key="4">
    <source>
        <dbReference type="ARBA" id="ARBA00022741"/>
    </source>
</evidence>
<proteinExistence type="inferred from homology"/>
<gene>
    <name evidence="8" type="ORF">AQPW35_27520</name>
</gene>
<evidence type="ECO:0000256" key="6">
    <source>
        <dbReference type="ARBA" id="ARBA00022970"/>
    </source>
</evidence>
<keyword evidence="6" id="KW-0029">Amino-acid transport</keyword>
<dbReference type="PROSITE" id="PS00211">
    <property type="entry name" value="ABC_TRANSPORTER_1"/>
    <property type="match status" value="1"/>
</dbReference>
<dbReference type="InterPro" id="IPR027417">
    <property type="entry name" value="P-loop_NTPase"/>
</dbReference>
<dbReference type="PANTHER" id="PTHR43820">
    <property type="entry name" value="HIGH-AFFINITY BRANCHED-CHAIN AMINO ACID TRANSPORT ATP-BINDING PROTEIN LIVF"/>
    <property type="match status" value="1"/>
</dbReference>
<comment type="caution">
    <text evidence="8">The sequence shown here is derived from an EMBL/GenBank/DDBJ whole genome shotgun (WGS) entry which is preliminary data.</text>
</comment>
<dbReference type="PANTHER" id="PTHR43820:SF4">
    <property type="entry name" value="HIGH-AFFINITY BRANCHED-CHAIN AMINO ACID TRANSPORT ATP-BINDING PROTEIN LIVF"/>
    <property type="match status" value="1"/>
</dbReference>
<dbReference type="GO" id="GO:0015807">
    <property type="term" value="P:L-amino acid transport"/>
    <property type="evidence" value="ECO:0007669"/>
    <property type="project" value="TreeGrafter"/>
</dbReference>
<evidence type="ECO:0000256" key="2">
    <source>
        <dbReference type="ARBA" id="ARBA00022448"/>
    </source>
</evidence>
<keyword evidence="3" id="KW-1003">Cell membrane</keyword>
<reference evidence="9" key="1">
    <citation type="submission" date="2019-03" db="EMBL/GenBank/DDBJ databases">
        <title>Aquabacterium pictum sp.nov., the first bacteriochlorophyll a-containing freshwater bacterium in the genus Aquabacterium of the class Betaproteobacteria.</title>
        <authorList>
            <person name="Hirose S."/>
            <person name="Tank M."/>
            <person name="Hara E."/>
            <person name="Tamaki H."/>
            <person name="Takaichi S."/>
            <person name="Haruta S."/>
            <person name="Hanada S."/>
        </authorList>
    </citation>
    <scope>NUCLEOTIDE SEQUENCE [LARGE SCALE GENOMIC DNA]</scope>
    <source>
        <strain evidence="9">W35</strain>
    </source>
</reference>
<organism evidence="8 9">
    <name type="scientific">Pseudaquabacterium pictum</name>
    <dbReference type="NCBI Taxonomy" id="2315236"/>
    <lineage>
        <taxon>Bacteria</taxon>
        <taxon>Pseudomonadati</taxon>
        <taxon>Pseudomonadota</taxon>
        <taxon>Betaproteobacteria</taxon>
        <taxon>Burkholderiales</taxon>
        <taxon>Sphaerotilaceae</taxon>
        <taxon>Pseudaquabacterium</taxon>
    </lineage>
</organism>
<sequence>MAKLFEAKKLSAFYGATQVLFDIDFAIEAGKITTILGANGAGKTTTLRALCQIVRTTGSMTLNAGEGEVQLVGKATDAIVRMGVAHVPDGRGTFTALSVEDNLKLGAYVRGDKDAVAKDMEHCFKLFPRLRERRNQQAGTLSGGEQQMLAISRALMLKPKLLLLDEPSFGLAPLIVAEIFRIMRQINTEDGVSMLLVEQNASLALNLAHHAYLLETGTVALSGPAEQIKNDESVRRAYLGY</sequence>
<dbReference type="PROSITE" id="PS50893">
    <property type="entry name" value="ABC_TRANSPORTER_2"/>
    <property type="match status" value="1"/>
</dbReference>
<dbReference type="InterPro" id="IPR003593">
    <property type="entry name" value="AAA+_ATPase"/>
</dbReference>
<protein>
    <submittedName>
        <fullName evidence="8">ABC transporter ATP-binding protein</fullName>
    </submittedName>
</protein>
<dbReference type="EMBL" id="BJCL01000006">
    <property type="protein sequence ID" value="GCL63671.1"/>
    <property type="molecule type" value="Genomic_DNA"/>
</dbReference>
<keyword evidence="2" id="KW-0813">Transport</keyword>
<dbReference type="SUPFAM" id="SSF52540">
    <property type="entry name" value="P-loop containing nucleoside triphosphate hydrolases"/>
    <property type="match status" value="1"/>
</dbReference>
<evidence type="ECO:0000313" key="8">
    <source>
        <dbReference type="EMBL" id="GCL63671.1"/>
    </source>
</evidence>
<dbReference type="GO" id="GO:0016887">
    <property type="term" value="F:ATP hydrolysis activity"/>
    <property type="evidence" value="ECO:0007669"/>
    <property type="project" value="InterPro"/>
</dbReference>
<dbReference type="Proteomes" id="UP000301751">
    <property type="component" value="Unassembled WGS sequence"/>
</dbReference>
<dbReference type="OrthoDB" id="9776369at2"/>
<dbReference type="Pfam" id="PF00005">
    <property type="entry name" value="ABC_tran"/>
    <property type="match status" value="1"/>
</dbReference>
<evidence type="ECO:0000259" key="7">
    <source>
        <dbReference type="PROSITE" id="PS50893"/>
    </source>
</evidence>
<dbReference type="Gene3D" id="3.40.50.300">
    <property type="entry name" value="P-loop containing nucleotide triphosphate hydrolases"/>
    <property type="match status" value="1"/>
</dbReference>
<name>A0A480AQL3_9BURK</name>
<keyword evidence="9" id="KW-1185">Reference proteome</keyword>
<dbReference type="InterPro" id="IPR017871">
    <property type="entry name" value="ABC_transporter-like_CS"/>
</dbReference>
<dbReference type="RefSeq" id="WP_137733402.1">
    <property type="nucleotide sequence ID" value="NZ_BJCL01000006.1"/>
</dbReference>
<keyword evidence="5 8" id="KW-0067">ATP-binding</keyword>
<comment type="similarity">
    <text evidence="1">Belongs to the ABC transporter superfamily.</text>
</comment>
<keyword evidence="4" id="KW-0547">Nucleotide-binding</keyword>
<dbReference type="InterPro" id="IPR003439">
    <property type="entry name" value="ABC_transporter-like_ATP-bd"/>
</dbReference>
<evidence type="ECO:0000256" key="1">
    <source>
        <dbReference type="ARBA" id="ARBA00005417"/>
    </source>
</evidence>
<keyword evidence="3" id="KW-0472">Membrane</keyword>
<evidence type="ECO:0000256" key="5">
    <source>
        <dbReference type="ARBA" id="ARBA00022840"/>
    </source>
</evidence>
<dbReference type="AlphaFoldDB" id="A0A480AQL3"/>
<dbReference type="GO" id="GO:0005524">
    <property type="term" value="F:ATP binding"/>
    <property type="evidence" value="ECO:0007669"/>
    <property type="project" value="UniProtKB-KW"/>
</dbReference>
<evidence type="ECO:0000313" key="9">
    <source>
        <dbReference type="Proteomes" id="UP000301751"/>
    </source>
</evidence>
<evidence type="ECO:0000256" key="3">
    <source>
        <dbReference type="ARBA" id="ARBA00022475"/>
    </source>
</evidence>
<dbReference type="InterPro" id="IPR052156">
    <property type="entry name" value="BCAA_Transport_ATP-bd_LivF"/>
</dbReference>
<accession>A0A480AQL3</accession>